<feature type="binding site" evidence="2">
    <location>
        <position position="359"/>
    </location>
    <ligand>
        <name>Fe cation</name>
        <dbReference type="ChEBI" id="CHEBI:24875"/>
    </ligand>
</feature>
<dbReference type="GO" id="GO:0051287">
    <property type="term" value="F:NAD binding"/>
    <property type="evidence" value="ECO:0007669"/>
    <property type="project" value="InterPro"/>
</dbReference>
<comment type="cofactor">
    <cofactor evidence="2">
        <name>Ni(2+)</name>
        <dbReference type="ChEBI" id="CHEBI:49786"/>
    </cofactor>
</comment>
<evidence type="ECO:0000256" key="1">
    <source>
        <dbReference type="ARBA" id="ARBA00023002"/>
    </source>
</evidence>
<evidence type="ECO:0000256" key="2">
    <source>
        <dbReference type="PIRSR" id="PIRSR601501-1"/>
    </source>
</evidence>
<dbReference type="InterPro" id="IPR001135">
    <property type="entry name" value="NADH_Q_OxRdtase_suD"/>
</dbReference>
<comment type="caution">
    <text evidence="5">The sequence shown here is derived from an EMBL/GenBank/DDBJ whole genome shotgun (WGS) entry which is preliminary data.</text>
</comment>
<keyword evidence="2" id="KW-0533">Nickel</keyword>
<dbReference type="Gene3D" id="1.10.645.10">
    <property type="entry name" value="Cytochrome-c3 Hydrogenase, chain B"/>
    <property type="match status" value="1"/>
</dbReference>
<keyword evidence="2" id="KW-0460">Magnesium</keyword>
<dbReference type="PANTHER" id="PTHR43485">
    <property type="entry name" value="HYDROGENASE-4 COMPONENT G"/>
    <property type="match status" value="1"/>
</dbReference>
<dbReference type="PROSITE" id="PS00535">
    <property type="entry name" value="COMPLEX1_49K"/>
    <property type="match status" value="1"/>
</dbReference>
<evidence type="ECO:0000259" key="4">
    <source>
        <dbReference type="Pfam" id="PF00346"/>
    </source>
</evidence>
<comment type="similarity">
    <text evidence="3">Belongs to the complex I 49 kDa subunit family.</text>
</comment>
<dbReference type="RefSeq" id="WP_161156798.1">
    <property type="nucleotide sequence ID" value="NZ_WWSY01000021.1"/>
</dbReference>
<dbReference type="AlphaFoldDB" id="A0A6L8RKX6"/>
<dbReference type="GO" id="GO:0016651">
    <property type="term" value="F:oxidoreductase activity, acting on NAD(P)H"/>
    <property type="evidence" value="ECO:0007669"/>
    <property type="project" value="InterPro"/>
</dbReference>
<keyword evidence="2" id="KW-0479">Metal-binding</keyword>
<organism evidence="5 6">
    <name type="scientific">Collinsella aerofaciens</name>
    <dbReference type="NCBI Taxonomy" id="74426"/>
    <lineage>
        <taxon>Bacteria</taxon>
        <taxon>Bacillati</taxon>
        <taxon>Actinomycetota</taxon>
        <taxon>Coriobacteriia</taxon>
        <taxon>Coriobacteriales</taxon>
        <taxon>Coriobacteriaceae</taxon>
        <taxon>Collinsella</taxon>
    </lineage>
</organism>
<name>A0A6L8RKX6_9ACTN</name>
<evidence type="ECO:0000313" key="6">
    <source>
        <dbReference type="Proteomes" id="UP000481598"/>
    </source>
</evidence>
<feature type="binding site" evidence="2">
    <location>
        <position position="323"/>
    </location>
    <ligand>
        <name>Mg(2+)</name>
        <dbReference type="ChEBI" id="CHEBI:18420"/>
    </ligand>
</feature>
<comment type="cofactor">
    <cofactor evidence="2">
        <name>Fe cation</name>
        <dbReference type="ChEBI" id="CHEBI:24875"/>
    </cofactor>
</comment>
<keyword evidence="3" id="KW-1278">Translocase</keyword>
<dbReference type="InterPro" id="IPR018194">
    <property type="entry name" value="Ni-dep_hyd_lsu_Ni_BS"/>
</dbReference>
<dbReference type="InterPro" id="IPR001501">
    <property type="entry name" value="Ni-dep_hyd_lsu"/>
</dbReference>
<dbReference type="GO" id="GO:0048038">
    <property type="term" value="F:quinone binding"/>
    <property type="evidence" value="ECO:0007669"/>
    <property type="project" value="InterPro"/>
</dbReference>
<feature type="binding site" evidence="2">
    <location>
        <position position="68"/>
    </location>
    <ligand>
        <name>Fe cation</name>
        <dbReference type="ChEBI" id="CHEBI:24875"/>
    </ligand>
</feature>
<dbReference type="SUPFAM" id="SSF56762">
    <property type="entry name" value="HydB/Nqo4-like"/>
    <property type="match status" value="1"/>
</dbReference>
<dbReference type="EMBL" id="WWTB01000020">
    <property type="protein sequence ID" value="MZJ86459.1"/>
    <property type="molecule type" value="Genomic_DNA"/>
</dbReference>
<keyword evidence="2" id="KW-0408">Iron</keyword>
<keyword evidence="3" id="KW-0520">NAD</keyword>
<dbReference type="GO" id="GO:0016151">
    <property type="term" value="F:nickel cation binding"/>
    <property type="evidence" value="ECO:0007669"/>
    <property type="project" value="InterPro"/>
</dbReference>
<keyword evidence="3" id="KW-0813">Transport</keyword>
<keyword evidence="1" id="KW-0560">Oxidoreductase</keyword>
<feature type="binding site" evidence="2">
    <location>
        <position position="68"/>
    </location>
    <ligand>
        <name>Ni(2+)</name>
        <dbReference type="ChEBI" id="CHEBI:49786"/>
    </ligand>
</feature>
<protein>
    <submittedName>
        <fullName evidence="5">NADH-quinone oxidoreductase subunit D</fullName>
    </submittedName>
</protein>
<evidence type="ECO:0000313" key="5">
    <source>
        <dbReference type="EMBL" id="MZJ86459.1"/>
    </source>
</evidence>
<dbReference type="Pfam" id="PF00374">
    <property type="entry name" value="NiFeSe_Hases"/>
    <property type="match status" value="1"/>
</dbReference>
<evidence type="ECO:0000256" key="3">
    <source>
        <dbReference type="RuleBase" id="RU003685"/>
    </source>
</evidence>
<feature type="binding site" evidence="2">
    <location>
        <position position="46"/>
    </location>
    <ligand>
        <name>Mg(2+)</name>
        <dbReference type="ChEBI" id="CHEBI:18420"/>
    </ligand>
</feature>
<feature type="domain" description="NADH-quinone oxidoreductase subunit D" evidence="4">
    <location>
        <begin position="120"/>
        <end position="280"/>
    </location>
</feature>
<dbReference type="GO" id="GO:0008901">
    <property type="term" value="F:ferredoxin hydrogenase activity"/>
    <property type="evidence" value="ECO:0007669"/>
    <property type="project" value="InterPro"/>
</dbReference>
<gene>
    <name evidence="5" type="ORF">GT635_08385</name>
</gene>
<dbReference type="Pfam" id="PF00346">
    <property type="entry name" value="Complex1_49kDa"/>
    <property type="match status" value="2"/>
</dbReference>
<dbReference type="InterPro" id="IPR029014">
    <property type="entry name" value="NiFe-Hase_large"/>
</dbReference>
<dbReference type="InterPro" id="IPR052197">
    <property type="entry name" value="ComplexI_49kDa-like"/>
</dbReference>
<feature type="domain" description="NADH-quinone oxidoreductase subunit D" evidence="4">
    <location>
        <begin position="297"/>
        <end position="362"/>
    </location>
</feature>
<dbReference type="InterPro" id="IPR014029">
    <property type="entry name" value="NADH_UbQ_OxRdtase_49kDa_CS"/>
</dbReference>
<reference evidence="5 6" key="1">
    <citation type="journal article" date="2019" name="Nat. Med.">
        <title>A library of human gut bacterial isolates paired with longitudinal multiomics data enables mechanistic microbiome research.</title>
        <authorList>
            <person name="Poyet M."/>
            <person name="Groussin M."/>
            <person name="Gibbons S.M."/>
            <person name="Avila-Pacheco J."/>
            <person name="Jiang X."/>
            <person name="Kearney S.M."/>
            <person name="Perrotta A.R."/>
            <person name="Berdy B."/>
            <person name="Zhao S."/>
            <person name="Lieberman T.D."/>
            <person name="Swanson P.K."/>
            <person name="Smith M."/>
            <person name="Roesemann S."/>
            <person name="Alexander J.E."/>
            <person name="Rich S.A."/>
            <person name="Livny J."/>
            <person name="Vlamakis H."/>
            <person name="Clish C."/>
            <person name="Bullock K."/>
            <person name="Deik A."/>
            <person name="Scott J."/>
            <person name="Pierce K.A."/>
            <person name="Xavier R.J."/>
            <person name="Alm E.J."/>
        </authorList>
    </citation>
    <scope>NUCLEOTIDE SEQUENCE [LARGE SCALE GENOMIC DNA]</scope>
    <source>
        <strain evidence="5 6">BIOML-A10</strain>
    </source>
</reference>
<proteinExistence type="inferred from homology"/>
<feature type="binding site" evidence="2">
    <location>
        <position position="356"/>
    </location>
    <ligand>
        <name>Ni(2+)</name>
        <dbReference type="ChEBI" id="CHEBI:49786"/>
    </ligand>
</feature>
<dbReference type="Proteomes" id="UP000481598">
    <property type="component" value="Unassembled WGS sequence"/>
</dbReference>
<dbReference type="PROSITE" id="PS00507">
    <property type="entry name" value="NI_HGENASE_L_1"/>
    <property type="match status" value="1"/>
</dbReference>
<accession>A0A6L8RKX6</accession>
<feature type="binding site" evidence="2">
    <location>
        <position position="65"/>
    </location>
    <ligand>
        <name>Ni(2+)</name>
        <dbReference type="ChEBI" id="CHEBI:49786"/>
    </ligand>
</feature>
<sequence length="362" mass="40004">MAHRSVIPFGPQHPVLPEPLHLDLVIEDDRVIEAIPQIGFVHRGLEKLTEKRDMYQFGYIAERICGICAVGHSCGYASACERMLDIEVPGRVRYIRTILHELSRIHSHLLWLGLLADAFGFEALFYRSWTLREQILKIFESTCGGRVILSINEIGGLKHDIEDSELAGIVQTLDAMRPDYEALVHTFLDDASCGERLHGVGVISKKDALELSMVGPFGRASGVDYDVRMFGDGAYADLAAFEPIVATDGDCYARCQVRCAEVTQAMDIIKELVGKIPHDGIGGRTKLTPADGARGEVVIEQPRGEAYYYVRGNGTKNLDRFRVRTPTSQNLAGLTHALQGVLLANVPMIILTIDPCISCTER</sequence>
<dbReference type="PANTHER" id="PTHR43485:SF1">
    <property type="entry name" value="FORMATE HYDROGENLYASE SUBUNIT 5-RELATED"/>
    <property type="match status" value="1"/>
</dbReference>